<dbReference type="AlphaFoldDB" id="A0A381TLZ1"/>
<accession>A0A381TLZ1</accession>
<feature type="compositionally biased region" description="Basic residues" evidence="1">
    <location>
        <begin position="60"/>
        <end position="82"/>
    </location>
</feature>
<dbReference type="EMBL" id="UINC01004823">
    <property type="protein sequence ID" value="SVA17106.1"/>
    <property type="molecule type" value="Genomic_DNA"/>
</dbReference>
<gene>
    <name evidence="2" type="ORF">METZ01_LOCUS69960</name>
</gene>
<name>A0A381TLZ1_9ZZZZ</name>
<organism evidence="2">
    <name type="scientific">marine metagenome</name>
    <dbReference type="NCBI Taxonomy" id="408172"/>
    <lineage>
        <taxon>unclassified sequences</taxon>
        <taxon>metagenomes</taxon>
        <taxon>ecological metagenomes</taxon>
    </lineage>
</organism>
<evidence type="ECO:0000256" key="1">
    <source>
        <dbReference type="SAM" id="MobiDB-lite"/>
    </source>
</evidence>
<reference evidence="2" key="1">
    <citation type="submission" date="2018-05" db="EMBL/GenBank/DDBJ databases">
        <authorList>
            <person name="Lanie J.A."/>
            <person name="Ng W.-L."/>
            <person name="Kazmierczak K.M."/>
            <person name="Andrzejewski T.M."/>
            <person name="Davidsen T.M."/>
            <person name="Wayne K.J."/>
            <person name="Tettelin H."/>
            <person name="Glass J.I."/>
            <person name="Rusch D."/>
            <person name="Podicherti R."/>
            <person name="Tsui H.-C.T."/>
            <person name="Winkler M.E."/>
        </authorList>
    </citation>
    <scope>NUCLEOTIDE SEQUENCE</scope>
</reference>
<proteinExistence type="predicted"/>
<evidence type="ECO:0000313" key="2">
    <source>
        <dbReference type="EMBL" id="SVA17106.1"/>
    </source>
</evidence>
<protein>
    <submittedName>
        <fullName evidence="2">Uncharacterized protein</fullName>
    </submittedName>
</protein>
<sequence length="88" mass="9733">MKQFNIGARIVEPTYGVGLVVAIEDAYTRIQFDEHGVKKFLTSLASLESSKVPLPDRLKNGKLRRKRKTASAKTTKTTKRSKTAVGAK</sequence>
<feature type="region of interest" description="Disordered" evidence="1">
    <location>
        <begin position="55"/>
        <end position="88"/>
    </location>
</feature>